<comment type="caution">
    <text evidence="7">The sequence shown here is derived from an EMBL/GenBank/DDBJ whole genome shotgun (WGS) entry which is preliminary data.</text>
</comment>
<dbReference type="PROSITE" id="PS51898">
    <property type="entry name" value="TYR_RECOMBINASE"/>
    <property type="match status" value="1"/>
</dbReference>
<dbReference type="RefSeq" id="WP_270897926.1">
    <property type="nucleotide sequence ID" value="NZ_JBHSPF010000018.1"/>
</dbReference>
<dbReference type="InterPro" id="IPR010998">
    <property type="entry name" value="Integrase_recombinase_N"/>
</dbReference>
<evidence type="ECO:0000256" key="3">
    <source>
        <dbReference type="ARBA" id="ARBA00023172"/>
    </source>
</evidence>
<keyword evidence="1" id="KW-0229">DNA integration</keyword>
<evidence type="ECO:0000259" key="5">
    <source>
        <dbReference type="PROSITE" id="PS51898"/>
    </source>
</evidence>
<keyword evidence="3" id="KW-0233">DNA recombination</keyword>
<proteinExistence type="predicted"/>
<protein>
    <submittedName>
        <fullName evidence="7">Tyrosine-type recombinase/integrase</fullName>
    </submittedName>
</protein>
<organism evidence="7 8">
    <name type="scientific">Aliibacillus thermotolerans</name>
    <dbReference type="NCBI Taxonomy" id="1834418"/>
    <lineage>
        <taxon>Bacteria</taxon>
        <taxon>Bacillati</taxon>
        <taxon>Bacillota</taxon>
        <taxon>Bacilli</taxon>
        <taxon>Bacillales</taxon>
        <taxon>Bacillaceae</taxon>
        <taxon>Aliibacillus</taxon>
    </lineage>
</organism>
<dbReference type="Pfam" id="PF02899">
    <property type="entry name" value="Phage_int_SAM_1"/>
    <property type="match status" value="1"/>
</dbReference>
<keyword evidence="2 4" id="KW-0238">DNA-binding</keyword>
<reference evidence="8" key="1">
    <citation type="journal article" date="2019" name="Int. J. Syst. Evol. Microbiol.">
        <title>The Global Catalogue of Microorganisms (GCM) 10K type strain sequencing project: providing services to taxonomists for standard genome sequencing and annotation.</title>
        <authorList>
            <consortium name="The Broad Institute Genomics Platform"/>
            <consortium name="The Broad Institute Genome Sequencing Center for Infectious Disease"/>
            <person name="Wu L."/>
            <person name="Ma J."/>
        </authorList>
    </citation>
    <scope>NUCLEOTIDE SEQUENCE [LARGE SCALE GENOMIC DNA]</scope>
    <source>
        <strain evidence="8">CGMCC 1.15790</strain>
    </source>
</reference>
<dbReference type="Pfam" id="PF00589">
    <property type="entry name" value="Phage_integrase"/>
    <property type="match status" value="1"/>
</dbReference>
<dbReference type="PROSITE" id="PS51900">
    <property type="entry name" value="CB"/>
    <property type="match status" value="1"/>
</dbReference>
<dbReference type="Proteomes" id="UP001596143">
    <property type="component" value="Unassembled WGS sequence"/>
</dbReference>
<dbReference type="Gene3D" id="1.10.150.130">
    <property type="match status" value="1"/>
</dbReference>
<evidence type="ECO:0000313" key="8">
    <source>
        <dbReference type="Proteomes" id="UP001596143"/>
    </source>
</evidence>
<dbReference type="InterPro" id="IPR013762">
    <property type="entry name" value="Integrase-like_cat_sf"/>
</dbReference>
<dbReference type="PANTHER" id="PTHR30349:SF86">
    <property type="entry name" value="INTEGRASE_RECOMBINASE AQ_AA09-RELATED"/>
    <property type="match status" value="1"/>
</dbReference>
<dbReference type="InterPro" id="IPR004107">
    <property type="entry name" value="Integrase_SAM-like_N"/>
</dbReference>
<name>A0ABW0U7G0_9BACI</name>
<dbReference type="InterPro" id="IPR050090">
    <property type="entry name" value="Tyrosine_recombinase_XerCD"/>
</dbReference>
<evidence type="ECO:0000256" key="2">
    <source>
        <dbReference type="ARBA" id="ARBA00023125"/>
    </source>
</evidence>
<dbReference type="InterPro" id="IPR011010">
    <property type="entry name" value="DNA_brk_join_enz"/>
</dbReference>
<feature type="domain" description="Tyr recombinase" evidence="5">
    <location>
        <begin position="119"/>
        <end position="322"/>
    </location>
</feature>
<feature type="domain" description="Core-binding (CB)" evidence="6">
    <location>
        <begin position="5"/>
        <end position="95"/>
    </location>
</feature>
<evidence type="ECO:0000256" key="1">
    <source>
        <dbReference type="ARBA" id="ARBA00022908"/>
    </source>
</evidence>
<keyword evidence="8" id="KW-1185">Reference proteome</keyword>
<dbReference type="Gene3D" id="1.10.443.10">
    <property type="entry name" value="Intergrase catalytic core"/>
    <property type="match status" value="1"/>
</dbReference>
<evidence type="ECO:0000313" key="7">
    <source>
        <dbReference type="EMBL" id="MFC5628164.1"/>
    </source>
</evidence>
<dbReference type="EMBL" id="JBHSPF010000018">
    <property type="protein sequence ID" value="MFC5628164.1"/>
    <property type="molecule type" value="Genomic_DNA"/>
</dbReference>
<accession>A0ABW0U7G0</accession>
<dbReference type="SUPFAM" id="SSF56349">
    <property type="entry name" value="DNA breaking-rejoining enzymes"/>
    <property type="match status" value="1"/>
</dbReference>
<evidence type="ECO:0000259" key="6">
    <source>
        <dbReference type="PROSITE" id="PS51900"/>
    </source>
</evidence>
<sequence>MEKQTELPKEVNEFFMYIKSRGRKESTVKRYRYDLEDFYRYLRVTVGEKEAMTNEALDGKNVEAYFSFLQNERQYEVRTWKRIATVLKQYTAFLQARGLLKQNPFQTMDLDAIVMNELRSEELIHKKEEKQLYDSLRSDAGLSDRQRKARPLLAPRNICIIHLFLQHGLRLQELASLTIGDINRGTGEINIPEHTGNPRTIVLSRSQKTDLFYYLDMIPEAVRPNKPTDPLFVAFDFQRNTYRWSYEDDAPKNLTEIAIQKMIREERKRANIPRPITARHLRNTFIIRALQKGWTTKQLVKYLGLQTELTLTKYIEYVEKQR</sequence>
<gene>
    <name evidence="7" type="ORF">ACFPTR_04545</name>
</gene>
<dbReference type="InterPro" id="IPR044068">
    <property type="entry name" value="CB"/>
</dbReference>
<dbReference type="CDD" id="cd00397">
    <property type="entry name" value="DNA_BRE_C"/>
    <property type="match status" value="1"/>
</dbReference>
<dbReference type="PANTHER" id="PTHR30349">
    <property type="entry name" value="PHAGE INTEGRASE-RELATED"/>
    <property type="match status" value="1"/>
</dbReference>
<dbReference type="InterPro" id="IPR002104">
    <property type="entry name" value="Integrase_catalytic"/>
</dbReference>
<evidence type="ECO:0000256" key="4">
    <source>
        <dbReference type="PROSITE-ProRule" id="PRU01248"/>
    </source>
</evidence>